<proteinExistence type="predicted"/>
<comment type="caution">
    <text evidence="1">The sequence shown here is derived from an EMBL/GenBank/DDBJ whole genome shotgun (WGS) entry which is preliminary data.</text>
</comment>
<organism evidence="1 2">
    <name type="scientific">Marchantia polymorpha subsp. ruderalis</name>
    <dbReference type="NCBI Taxonomy" id="1480154"/>
    <lineage>
        <taxon>Eukaryota</taxon>
        <taxon>Viridiplantae</taxon>
        <taxon>Streptophyta</taxon>
        <taxon>Embryophyta</taxon>
        <taxon>Marchantiophyta</taxon>
        <taxon>Marchantiopsida</taxon>
        <taxon>Marchantiidae</taxon>
        <taxon>Marchantiales</taxon>
        <taxon>Marchantiaceae</taxon>
        <taxon>Marchantia</taxon>
    </lineage>
</organism>
<evidence type="ECO:0000313" key="2">
    <source>
        <dbReference type="Proteomes" id="UP000077202"/>
    </source>
</evidence>
<dbReference type="Gene3D" id="3.80.10.10">
    <property type="entry name" value="Ribonuclease Inhibitor"/>
    <property type="match status" value="1"/>
</dbReference>
<accession>A0A176WDU8</accession>
<dbReference type="EMBL" id="LVLJ01001246">
    <property type="protein sequence ID" value="OAE30781.1"/>
    <property type="molecule type" value="Genomic_DNA"/>
</dbReference>
<dbReference type="AlphaFoldDB" id="A0A176WDU8"/>
<protein>
    <recommendedName>
        <fullName evidence="3">FBD domain-containing protein</fullName>
    </recommendedName>
</protein>
<dbReference type="Proteomes" id="UP000077202">
    <property type="component" value="Unassembled WGS sequence"/>
</dbReference>
<dbReference type="InterPro" id="IPR032675">
    <property type="entry name" value="LRR_dom_sf"/>
</dbReference>
<sequence>MDSAHEEPELPSAIQDLVQRLEGQGEPLTQLPDLSGPEFREFFPKRASLSTITGWRSQVRLRVLEAIGNCNTFEILDVEDIIWGDISRCWLNLASGLRGYSESKIQSLYLRYAWEDASAVKHVAEMIKSTPLLETLSLIFSEKDMEDGTVGILSQALIQSSSLKVLNLARSGKWAGPLLLKALAGDDRNRSIERLRLEVIDGLGDCLREILISNPSLKKVELARSHMSPEEWHQLGEVIRDNAIATTILARFWFEHAEWKPIEALACSASSDVNDPTLELDLFTRVEDEVMLSLHLLGSVLRGEIKSLKSLIIWKGSKKSIIFSILPMNGKTGETSVQKRLELSVRSEDLSKGVWEELLQYHVILYFKNINSKHL</sequence>
<gene>
    <name evidence="1" type="ORF">AXG93_3522s1010</name>
</gene>
<name>A0A176WDU8_MARPO</name>
<keyword evidence="2" id="KW-1185">Reference proteome</keyword>
<reference evidence="1" key="1">
    <citation type="submission" date="2016-03" db="EMBL/GenBank/DDBJ databases">
        <title>Mechanisms controlling the formation of the plant cell surface in tip-growing cells are functionally conserved among land plants.</title>
        <authorList>
            <person name="Honkanen S."/>
            <person name="Jones V.A."/>
            <person name="Morieri G."/>
            <person name="Champion C."/>
            <person name="Hetherington A.J."/>
            <person name="Kelly S."/>
            <person name="Saint-Marcoux D."/>
            <person name="Proust H."/>
            <person name="Prescott H."/>
            <person name="Dolan L."/>
        </authorList>
    </citation>
    <scope>NUCLEOTIDE SEQUENCE [LARGE SCALE GENOMIC DNA]</scope>
    <source>
        <tissue evidence="1">Whole gametophyte</tissue>
    </source>
</reference>
<evidence type="ECO:0008006" key="3">
    <source>
        <dbReference type="Google" id="ProtNLM"/>
    </source>
</evidence>
<dbReference type="PANTHER" id="PTHR47679:SF1">
    <property type="entry name" value="PROTEIN TORNADO 1"/>
    <property type="match status" value="1"/>
</dbReference>
<dbReference type="SUPFAM" id="SSF52047">
    <property type="entry name" value="RNI-like"/>
    <property type="match status" value="1"/>
</dbReference>
<evidence type="ECO:0000313" key="1">
    <source>
        <dbReference type="EMBL" id="OAE30781.1"/>
    </source>
</evidence>
<dbReference type="PANTHER" id="PTHR47679">
    <property type="entry name" value="PROTEIN TORNADO 1"/>
    <property type="match status" value="1"/>
</dbReference>